<dbReference type="Pfam" id="PF13545">
    <property type="entry name" value="HTH_Crp_2"/>
    <property type="match status" value="1"/>
</dbReference>
<dbReference type="InterPro" id="IPR036388">
    <property type="entry name" value="WH-like_DNA-bd_sf"/>
</dbReference>
<dbReference type="Gene3D" id="2.60.120.10">
    <property type="entry name" value="Jelly Rolls"/>
    <property type="match status" value="1"/>
</dbReference>
<dbReference type="InterPro" id="IPR018490">
    <property type="entry name" value="cNMP-bd_dom_sf"/>
</dbReference>
<dbReference type="SMART" id="SM00419">
    <property type="entry name" value="HTH_CRP"/>
    <property type="match status" value="1"/>
</dbReference>
<dbReference type="PROSITE" id="PS51063">
    <property type="entry name" value="HTH_CRP_2"/>
    <property type="match status" value="1"/>
</dbReference>
<dbReference type="PANTHER" id="PTHR24567:SF74">
    <property type="entry name" value="HTH-TYPE TRANSCRIPTIONAL REGULATOR ARCR"/>
    <property type="match status" value="1"/>
</dbReference>
<dbReference type="SUPFAM" id="SSF51206">
    <property type="entry name" value="cAMP-binding domain-like"/>
    <property type="match status" value="1"/>
</dbReference>
<keyword evidence="3" id="KW-0804">Transcription</keyword>
<dbReference type="EMBL" id="BAAAHH010000068">
    <property type="protein sequence ID" value="GAA0969767.1"/>
    <property type="molecule type" value="Genomic_DNA"/>
</dbReference>
<evidence type="ECO:0000313" key="6">
    <source>
        <dbReference type="EMBL" id="GAA0969767.1"/>
    </source>
</evidence>
<dbReference type="InterPro" id="IPR000595">
    <property type="entry name" value="cNMP-bd_dom"/>
</dbReference>
<comment type="caution">
    <text evidence="6">The sequence shown here is derived from an EMBL/GenBank/DDBJ whole genome shotgun (WGS) entry which is preliminary data.</text>
</comment>
<name>A0ABP4CJ08_9ACTN</name>
<dbReference type="SMART" id="SM00100">
    <property type="entry name" value="cNMP"/>
    <property type="match status" value="1"/>
</dbReference>
<sequence length="232" mass="25825">MTPAETVKGPRETFWSGLDLAARETLARGGRSRRYRKGDHLCLQGEPSEQVIILERGWTKVCVGDSEGRERVIAVRGPGELLGETGLITDSPRMATVTALHALSALVVPRQRFRAFLSDHPDAWKTVYKILSLRLTESDERILSLGSHVGAGRLALFVLRLAEQSGLPDPEGGIVLPPLSQTELGSCVDVSRETVARAMRAWREQDLIRNSWRRTVLLDPEGLRRHAKQFMI</sequence>
<dbReference type="CDD" id="cd00038">
    <property type="entry name" value="CAP_ED"/>
    <property type="match status" value="1"/>
</dbReference>
<evidence type="ECO:0000256" key="2">
    <source>
        <dbReference type="ARBA" id="ARBA00023125"/>
    </source>
</evidence>
<dbReference type="PANTHER" id="PTHR24567">
    <property type="entry name" value="CRP FAMILY TRANSCRIPTIONAL REGULATORY PROTEIN"/>
    <property type="match status" value="1"/>
</dbReference>
<proteinExistence type="predicted"/>
<keyword evidence="2" id="KW-0238">DNA-binding</keyword>
<dbReference type="InterPro" id="IPR012318">
    <property type="entry name" value="HTH_CRP"/>
</dbReference>
<evidence type="ECO:0000256" key="1">
    <source>
        <dbReference type="ARBA" id="ARBA00023015"/>
    </source>
</evidence>
<dbReference type="Pfam" id="PF00027">
    <property type="entry name" value="cNMP_binding"/>
    <property type="match status" value="1"/>
</dbReference>
<organism evidence="6 7">
    <name type="scientific">Actinocorallia libanotica</name>
    <dbReference type="NCBI Taxonomy" id="46162"/>
    <lineage>
        <taxon>Bacteria</taxon>
        <taxon>Bacillati</taxon>
        <taxon>Actinomycetota</taxon>
        <taxon>Actinomycetes</taxon>
        <taxon>Streptosporangiales</taxon>
        <taxon>Thermomonosporaceae</taxon>
        <taxon>Actinocorallia</taxon>
    </lineage>
</organism>
<keyword evidence="1" id="KW-0805">Transcription regulation</keyword>
<dbReference type="PROSITE" id="PS50042">
    <property type="entry name" value="CNMP_BINDING_3"/>
    <property type="match status" value="1"/>
</dbReference>
<dbReference type="InterPro" id="IPR050397">
    <property type="entry name" value="Env_Response_Regulators"/>
</dbReference>
<gene>
    <name evidence="6" type="ORF">GCM10009550_76800</name>
</gene>
<dbReference type="RefSeq" id="WP_344247640.1">
    <property type="nucleotide sequence ID" value="NZ_BAAAHH010000068.1"/>
</dbReference>
<evidence type="ECO:0000259" key="4">
    <source>
        <dbReference type="PROSITE" id="PS50042"/>
    </source>
</evidence>
<dbReference type="SUPFAM" id="SSF46785">
    <property type="entry name" value="Winged helix' DNA-binding domain"/>
    <property type="match status" value="1"/>
</dbReference>
<evidence type="ECO:0000313" key="7">
    <source>
        <dbReference type="Proteomes" id="UP001500665"/>
    </source>
</evidence>
<dbReference type="Gene3D" id="1.10.10.10">
    <property type="entry name" value="Winged helix-like DNA-binding domain superfamily/Winged helix DNA-binding domain"/>
    <property type="match status" value="1"/>
</dbReference>
<protein>
    <submittedName>
        <fullName evidence="6">Crp/Fnr family transcriptional regulator</fullName>
    </submittedName>
</protein>
<dbReference type="InterPro" id="IPR014710">
    <property type="entry name" value="RmlC-like_jellyroll"/>
</dbReference>
<feature type="domain" description="Cyclic nucleotide-binding" evidence="4">
    <location>
        <begin position="14"/>
        <end position="134"/>
    </location>
</feature>
<dbReference type="InterPro" id="IPR036390">
    <property type="entry name" value="WH_DNA-bd_sf"/>
</dbReference>
<feature type="domain" description="HTH crp-type" evidence="5">
    <location>
        <begin position="148"/>
        <end position="221"/>
    </location>
</feature>
<dbReference type="Proteomes" id="UP001500665">
    <property type="component" value="Unassembled WGS sequence"/>
</dbReference>
<evidence type="ECO:0000256" key="3">
    <source>
        <dbReference type="ARBA" id="ARBA00023163"/>
    </source>
</evidence>
<evidence type="ECO:0000259" key="5">
    <source>
        <dbReference type="PROSITE" id="PS51063"/>
    </source>
</evidence>
<accession>A0ABP4CJ08</accession>
<reference evidence="7" key="1">
    <citation type="journal article" date="2019" name="Int. J. Syst. Evol. Microbiol.">
        <title>The Global Catalogue of Microorganisms (GCM) 10K type strain sequencing project: providing services to taxonomists for standard genome sequencing and annotation.</title>
        <authorList>
            <consortium name="The Broad Institute Genomics Platform"/>
            <consortium name="The Broad Institute Genome Sequencing Center for Infectious Disease"/>
            <person name="Wu L."/>
            <person name="Ma J."/>
        </authorList>
    </citation>
    <scope>NUCLEOTIDE SEQUENCE [LARGE SCALE GENOMIC DNA]</scope>
    <source>
        <strain evidence="7">JCM 10696</strain>
    </source>
</reference>
<keyword evidence="7" id="KW-1185">Reference proteome</keyword>